<dbReference type="PANTHER" id="PTHR12110:SF21">
    <property type="entry name" value="XYLOSE ISOMERASE-LIKE TIM BARREL DOMAIN-CONTAINING PROTEIN"/>
    <property type="match status" value="1"/>
</dbReference>
<evidence type="ECO:0000259" key="1">
    <source>
        <dbReference type="Pfam" id="PF01261"/>
    </source>
</evidence>
<dbReference type="InterPro" id="IPR013022">
    <property type="entry name" value="Xyl_isomerase-like_TIM-brl"/>
</dbReference>
<gene>
    <name evidence="2" type="ORF">ACFPOG_16220</name>
</gene>
<dbReference type="InterPro" id="IPR050312">
    <property type="entry name" value="IolE/XylAMocC-like"/>
</dbReference>
<dbReference type="EMBL" id="JBHSMJ010000022">
    <property type="protein sequence ID" value="MFC5449804.1"/>
    <property type="molecule type" value="Genomic_DNA"/>
</dbReference>
<feature type="domain" description="Xylose isomerase-like TIM barrel" evidence="1">
    <location>
        <begin position="29"/>
        <end position="290"/>
    </location>
</feature>
<dbReference type="RefSeq" id="WP_270885040.1">
    <property type="nucleotide sequence ID" value="NZ_JAQFVF010000083.1"/>
</dbReference>
<comment type="caution">
    <text evidence="2">The sequence shown here is derived from an EMBL/GenBank/DDBJ whole genome shotgun (WGS) entry which is preliminary data.</text>
</comment>
<proteinExistence type="predicted"/>
<sequence>MIFQSKAGISMKIGFYHSCFGEWPLDKTFAWAKQNGFYGIELHGGNRYRFIDWKALSEGRNTSEFMNLQEKYEMPITGIMHGALPYLSPDPAKREHAIETLITLIRAAANTGVKIVSTFTGRDSDKTVEENLDLFGQVFPRIAEIAEKHDVTVAFENCPMYEFWPPVYNIAVSPYLWNELFARVPSKAFGLNIDPSHLVWQGIDYVQAVYDFKDRIVLAQAKDTEVLPNVLRTQGMLTMKWWRHRIPGQGDVDWNKFITALHEIGYDGVLSIEHEDPIWTGTDKKVQQGLLLAKRHLEQFIWDVEEHNSVRYY</sequence>
<dbReference type="InterPro" id="IPR036237">
    <property type="entry name" value="Xyl_isomerase-like_sf"/>
</dbReference>
<dbReference type="GO" id="GO:0016853">
    <property type="term" value="F:isomerase activity"/>
    <property type="evidence" value="ECO:0007669"/>
    <property type="project" value="UniProtKB-KW"/>
</dbReference>
<dbReference type="Proteomes" id="UP001596044">
    <property type="component" value="Unassembled WGS sequence"/>
</dbReference>
<keyword evidence="2" id="KW-0413">Isomerase</keyword>
<organism evidence="2 3">
    <name type="scientific">Paenibacillus aestuarii</name>
    <dbReference type="NCBI Taxonomy" id="516965"/>
    <lineage>
        <taxon>Bacteria</taxon>
        <taxon>Bacillati</taxon>
        <taxon>Bacillota</taxon>
        <taxon>Bacilli</taxon>
        <taxon>Bacillales</taxon>
        <taxon>Paenibacillaceae</taxon>
        <taxon>Paenibacillus</taxon>
    </lineage>
</organism>
<dbReference type="Pfam" id="PF01261">
    <property type="entry name" value="AP_endonuc_2"/>
    <property type="match status" value="1"/>
</dbReference>
<name>A0ABW0K903_9BACL</name>
<evidence type="ECO:0000313" key="3">
    <source>
        <dbReference type="Proteomes" id="UP001596044"/>
    </source>
</evidence>
<evidence type="ECO:0000313" key="2">
    <source>
        <dbReference type="EMBL" id="MFC5449804.1"/>
    </source>
</evidence>
<dbReference type="SUPFAM" id="SSF51658">
    <property type="entry name" value="Xylose isomerase-like"/>
    <property type="match status" value="1"/>
</dbReference>
<reference evidence="3" key="1">
    <citation type="journal article" date="2019" name="Int. J. Syst. Evol. Microbiol.">
        <title>The Global Catalogue of Microorganisms (GCM) 10K type strain sequencing project: providing services to taxonomists for standard genome sequencing and annotation.</title>
        <authorList>
            <consortium name="The Broad Institute Genomics Platform"/>
            <consortium name="The Broad Institute Genome Sequencing Center for Infectious Disease"/>
            <person name="Wu L."/>
            <person name="Ma J."/>
        </authorList>
    </citation>
    <scope>NUCLEOTIDE SEQUENCE [LARGE SCALE GENOMIC DNA]</scope>
    <source>
        <strain evidence="3">KACC 11904</strain>
    </source>
</reference>
<keyword evidence="3" id="KW-1185">Reference proteome</keyword>
<dbReference type="PANTHER" id="PTHR12110">
    <property type="entry name" value="HYDROXYPYRUVATE ISOMERASE"/>
    <property type="match status" value="1"/>
</dbReference>
<dbReference type="Gene3D" id="3.20.20.150">
    <property type="entry name" value="Divalent-metal-dependent TIM barrel enzymes"/>
    <property type="match status" value="1"/>
</dbReference>
<accession>A0ABW0K903</accession>
<protein>
    <submittedName>
        <fullName evidence="2">Sugar phosphate isomerase/epimerase</fullName>
    </submittedName>
</protein>